<dbReference type="Proteomes" id="UP000014174">
    <property type="component" value="Unassembled WGS sequence"/>
</dbReference>
<keyword evidence="2" id="KW-1185">Reference proteome</keyword>
<evidence type="ECO:0000313" key="1">
    <source>
        <dbReference type="EMBL" id="EOR95923.1"/>
    </source>
</evidence>
<dbReference type="EMBL" id="AQPN01000036">
    <property type="protein sequence ID" value="EOR95923.1"/>
    <property type="molecule type" value="Genomic_DNA"/>
</dbReference>
<comment type="caution">
    <text evidence="1">The sequence shown here is derived from an EMBL/GenBank/DDBJ whole genome shotgun (WGS) entry which is preliminary data.</text>
</comment>
<reference evidence="1 2" key="1">
    <citation type="journal article" date="2013" name="Genome Announc.">
        <title>Draft Genome Sequence of Arcticibacter svalbardensis Strain MN12-7T, a Member of the Family Sphingobacteriaceae Isolated from an Arctic Soil Sample.</title>
        <authorList>
            <person name="Shivaji S."/>
            <person name="Ara S."/>
            <person name="Prasad S."/>
            <person name="Manasa B.P."/>
            <person name="Begum Z."/>
            <person name="Singh A."/>
            <person name="Kumar Pinnaka A."/>
        </authorList>
    </citation>
    <scope>NUCLEOTIDE SEQUENCE [LARGE SCALE GENOMIC DNA]</scope>
    <source>
        <strain evidence="1 2">MN12-7</strain>
    </source>
</reference>
<protein>
    <submittedName>
        <fullName evidence="1">TonB-dependent receptor</fullName>
    </submittedName>
</protein>
<keyword evidence="1" id="KW-0675">Receptor</keyword>
<dbReference type="eggNOG" id="COG1629">
    <property type="taxonomic scope" value="Bacteria"/>
</dbReference>
<gene>
    <name evidence="1" type="ORF">ADIARSV_0873</name>
</gene>
<proteinExistence type="predicted"/>
<dbReference type="SUPFAM" id="SSF56935">
    <property type="entry name" value="Porins"/>
    <property type="match status" value="1"/>
</dbReference>
<name>R9GW69_9SPHI</name>
<sequence length="247" mass="28045">MAFTGTRVSENTLYHVERLYTDEDFIITPNTNGTNSYKLKPELPSVALQGLLGPGDLKFQDVNNDGIINTYDRIRGVGNPYNPEISYGFGLNFEYKRFYINSFFQGTGNSSVVINQSGGNFAPFAWGYDKSSFRTLFLDRWTPENPSQNVVSPRLHSNNTTSISKEGSDWWLRNGSFIRFKNLEVGYNIPENFLKKVKLQTVRVYALGYNLAVWDDIKYWDPETGSDNGGMAYPLPRSITFGVEVTF</sequence>
<organism evidence="1 2">
    <name type="scientific">Arcticibacter svalbardensis MN12-7</name>
    <dbReference type="NCBI Taxonomy" id="1150600"/>
    <lineage>
        <taxon>Bacteria</taxon>
        <taxon>Pseudomonadati</taxon>
        <taxon>Bacteroidota</taxon>
        <taxon>Sphingobacteriia</taxon>
        <taxon>Sphingobacteriales</taxon>
        <taxon>Sphingobacteriaceae</taxon>
        <taxon>Arcticibacter</taxon>
    </lineage>
</organism>
<dbReference type="PATRIC" id="fig|1150600.3.peg.856"/>
<accession>R9GW69</accession>
<dbReference type="STRING" id="1150600.ADIARSV_0873"/>
<dbReference type="AlphaFoldDB" id="R9GW69"/>
<evidence type="ECO:0000313" key="2">
    <source>
        <dbReference type="Proteomes" id="UP000014174"/>
    </source>
</evidence>